<accession>A0A2N8TTH6</accession>
<sequence>MIRRRQCPTWSKREIDLQCQRRARHDGPHQASFSDRHPSHFQWENGANRFGYEVRPGTVRYRPGTPSLAYRFGEWTASVLFFGVFGTLLWAMCSPVAAVTYCLVVALLSVQRPHFVDIGRFTAGVFLVPQRNFPPFFAIGFARYGPETDAGRSGLQVIIGRRSLMVCALLPRAEWAEFQRRSAERDAARRKDGAQ</sequence>
<evidence type="ECO:0000313" key="3">
    <source>
        <dbReference type="Proteomes" id="UP000235943"/>
    </source>
</evidence>
<dbReference type="Proteomes" id="UP000235943">
    <property type="component" value="Unassembled WGS sequence"/>
</dbReference>
<proteinExistence type="predicted"/>
<gene>
    <name evidence="2" type="ORF">C1J00_09920</name>
</gene>
<feature type="transmembrane region" description="Helical" evidence="1">
    <location>
        <begin position="80"/>
        <end position="110"/>
    </location>
</feature>
<protein>
    <submittedName>
        <fullName evidence="2">Uncharacterized protein</fullName>
    </submittedName>
</protein>
<evidence type="ECO:0000313" key="2">
    <source>
        <dbReference type="EMBL" id="PNG22322.1"/>
    </source>
</evidence>
<keyword evidence="1" id="KW-0472">Membrane</keyword>
<keyword evidence="1" id="KW-0812">Transmembrane</keyword>
<evidence type="ECO:0000256" key="1">
    <source>
        <dbReference type="SAM" id="Phobius"/>
    </source>
</evidence>
<dbReference type="EMBL" id="POUC01000051">
    <property type="protein sequence ID" value="PNG22322.1"/>
    <property type="molecule type" value="Genomic_DNA"/>
</dbReference>
<dbReference type="RefSeq" id="WP_102908668.1">
    <property type="nucleotide sequence ID" value="NZ_POUC01000051.1"/>
</dbReference>
<dbReference type="AlphaFoldDB" id="A0A2N8TTH6"/>
<keyword evidence="3" id="KW-1185">Reference proteome</keyword>
<reference evidence="2 3" key="1">
    <citation type="submission" date="2018-01" db="EMBL/GenBank/DDBJ databases">
        <title>Draft genome sequence of Streptomyces sp. 13K301.</title>
        <authorList>
            <person name="Sahin N."/>
            <person name="Saygin H."/>
            <person name="Ay H."/>
        </authorList>
    </citation>
    <scope>NUCLEOTIDE SEQUENCE [LARGE SCALE GENOMIC DNA]</scope>
    <source>
        <strain evidence="2 3">13K301</strain>
    </source>
</reference>
<dbReference type="OrthoDB" id="4223520at2"/>
<name>A0A2N8TTH6_9ACTN</name>
<comment type="caution">
    <text evidence="2">The sequence shown here is derived from an EMBL/GenBank/DDBJ whole genome shotgun (WGS) entry which is preliminary data.</text>
</comment>
<keyword evidence="1" id="KW-1133">Transmembrane helix</keyword>
<organism evidence="2 3">
    <name type="scientific">Streptomyces cahuitamycinicus</name>
    <dbReference type="NCBI Taxonomy" id="2070367"/>
    <lineage>
        <taxon>Bacteria</taxon>
        <taxon>Bacillati</taxon>
        <taxon>Actinomycetota</taxon>
        <taxon>Actinomycetes</taxon>
        <taxon>Kitasatosporales</taxon>
        <taxon>Streptomycetaceae</taxon>
        <taxon>Streptomyces</taxon>
    </lineage>
</organism>